<name>A0A9Q0YR85_HOLLE</name>
<feature type="region of interest" description="Disordered" evidence="1">
    <location>
        <begin position="25"/>
        <end position="49"/>
    </location>
</feature>
<feature type="region of interest" description="Disordered" evidence="1">
    <location>
        <begin position="55"/>
        <end position="74"/>
    </location>
</feature>
<keyword evidence="4" id="KW-1185">Reference proteome</keyword>
<dbReference type="Proteomes" id="UP001152320">
    <property type="component" value="Chromosome 16"/>
</dbReference>
<evidence type="ECO:0000313" key="3">
    <source>
        <dbReference type="EMBL" id="KAJ8027097.1"/>
    </source>
</evidence>
<sequence>MDFSRCVPILYLFILCATATPVDKQTTAEVKPTPDIPLQFSKDEPGSGKEEILAQTSLKDEDEGKDTQDGTDFHDVGIIPGPGDAVDDSELYSEYGSLPSWYIDELFNSENESQPQTEEYRKYKSELDELILDVKLYQVYHSIKTLKNVLDDLIAEELGESVDSEGGKGKKQPTRQDIGRLEKDNLERQAVLKKQLETLRNKQEDQKPRRFKRDLSWGEDSLTSPLGDRNLEEGEPDLSWLVKFDDLDNLSDFQSDQDIFDLNNEFEMSKQELRDLLSTFDPHFAPYGNQVNINVGDQKLSQEIWYPKKRGSPQTVDRNFLNRLPTLEGMRKRRRTYMPFRGSRNEKSILDLYRQSDEPMMKYNQALFRNEIARLARKLARNTPRAVRLGSNPRDRTTASAGDVNMWFENNPMYNIGVDDNIGDTFGLMQLDLPRGSPDPYDDADELQAYYERRTDPRIQRRAMYVEEPSLPGPYQGYFVEGQLWHDVLQKRASPNNPRKPEKLKIGGPNAWGNFIFINDKGELPGEWLTQSFGDDINNGGMPGQIQTEGMWVDGFDETQNERNMYDQEKAWIRRILGIEDDRHDKRGSTLF</sequence>
<feature type="signal peptide" evidence="2">
    <location>
        <begin position="1"/>
        <end position="24"/>
    </location>
</feature>
<dbReference type="OrthoDB" id="10466288at2759"/>
<feature type="chain" id="PRO_5040276360" evidence="2">
    <location>
        <begin position="25"/>
        <end position="592"/>
    </location>
</feature>
<dbReference type="AlphaFoldDB" id="A0A9Q0YR85"/>
<protein>
    <submittedName>
        <fullName evidence="3">Uncharacterized protein</fullName>
    </submittedName>
</protein>
<organism evidence="3 4">
    <name type="scientific">Holothuria leucospilota</name>
    <name type="common">Black long sea cucumber</name>
    <name type="synonym">Mertensiothuria leucospilota</name>
    <dbReference type="NCBI Taxonomy" id="206669"/>
    <lineage>
        <taxon>Eukaryota</taxon>
        <taxon>Metazoa</taxon>
        <taxon>Echinodermata</taxon>
        <taxon>Eleutherozoa</taxon>
        <taxon>Echinozoa</taxon>
        <taxon>Holothuroidea</taxon>
        <taxon>Aspidochirotacea</taxon>
        <taxon>Aspidochirotida</taxon>
        <taxon>Holothuriidae</taxon>
        <taxon>Holothuria</taxon>
    </lineage>
</organism>
<dbReference type="EMBL" id="JAIZAY010000016">
    <property type="protein sequence ID" value="KAJ8027097.1"/>
    <property type="molecule type" value="Genomic_DNA"/>
</dbReference>
<feature type="compositionally biased region" description="Basic and acidic residues" evidence="1">
    <location>
        <begin position="65"/>
        <end position="74"/>
    </location>
</feature>
<comment type="caution">
    <text evidence="3">The sequence shown here is derived from an EMBL/GenBank/DDBJ whole genome shotgun (WGS) entry which is preliminary data.</text>
</comment>
<proteinExistence type="predicted"/>
<evidence type="ECO:0000256" key="1">
    <source>
        <dbReference type="SAM" id="MobiDB-lite"/>
    </source>
</evidence>
<feature type="region of interest" description="Disordered" evidence="1">
    <location>
        <begin position="161"/>
        <end position="183"/>
    </location>
</feature>
<reference evidence="3" key="1">
    <citation type="submission" date="2021-10" db="EMBL/GenBank/DDBJ databases">
        <title>Tropical sea cucumber genome reveals ecological adaptation and Cuvierian tubules defense mechanism.</title>
        <authorList>
            <person name="Chen T."/>
        </authorList>
    </citation>
    <scope>NUCLEOTIDE SEQUENCE</scope>
    <source>
        <strain evidence="3">Nanhai2018</strain>
        <tissue evidence="3">Muscle</tissue>
    </source>
</reference>
<evidence type="ECO:0000256" key="2">
    <source>
        <dbReference type="SAM" id="SignalP"/>
    </source>
</evidence>
<gene>
    <name evidence="3" type="ORF">HOLleu_32139</name>
</gene>
<keyword evidence="2" id="KW-0732">Signal</keyword>
<accession>A0A9Q0YR85</accession>
<evidence type="ECO:0000313" key="4">
    <source>
        <dbReference type="Proteomes" id="UP001152320"/>
    </source>
</evidence>